<dbReference type="SMART" id="SM00320">
    <property type="entry name" value="WD40"/>
    <property type="match status" value="7"/>
</dbReference>
<dbReference type="RefSeq" id="XP_024943859.1">
    <property type="nucleotide sequence ID" value="XM_025088091.1"/>
</dbReference>
<feature type="compositionally biased region" description="Polar residues" evidence="4">
    <location>
        <begin position="215"/>
        <end position="225"/>
    </location>
</feature>
<dbReference type="InterPro" id="IPR015943">
    <property type="entry name" value="WD40/YVTN_repeat-like_dom_sf"/>
</dbReference>
<feature type="compositionally biased region" description="Polar residues" evidence="4">
    <location>
        <begin position="159"/>
        <end position="169"/>
    </location>
</feature>
<feature type="region of interest" description="Disordered" evidence="4">
    <location>
        <begin position="697"/>
        <end position="735"/>
    </location>
</feature>
<evidence type="ECO:0000313" key="6">
    <source>
        <dbReference type="RefSeq" id="XP_015601558.1"/>
    </source>
</evidence>
<feature type="compositionally biased region" description="Basic residues" evidence="4">
    <location>
        <begin position="171"/>
        <end position="181"/>
    </location>
</feature>
<evidence type="ECO:0000313" key="11">
    <source>
        <dbReference type="RefSeq" id="XP_024943861.1"/>
    </source>
</evidence>
<dbReference type="InterPro" id="IPR045151">
    <property type="entry name" value="DCAF8"/>
</dbReference>
<feature type="compositionally biased region" description="Polar residues" evidence="4">
    <location>
        <begin position="21"/>
        <end position="41"/>
    </location>
</feature>
<sequence>MNMDTDDRGKDLKSEKIEPSAQETIESLETTADTKNTNNVEKSGKSIDNIDNTSNEILNSLEKSMDKKKDLTIGNGHPMNVSEMKKTNSTRRLSNENDPHTSSSDQSSSKRSISIAEPGSGDTDTSMEKSGNSSEEDSSKRQRTSESPNDLPTVDDNCAGSSARGNTSLFHKLKFKVKNRNYRMKEYPESEFGEGSNQMVVDESISKGRVLGVGETSNGQNTVAQANDDSDDDNIDVPLNELLEHDSDSSSDNLDQEGKDDSNEWTTASEEDLDEEEAVMRKQKPKPNWLMVQEIINRQLGNNPLFQRKFYGSLHVVERLELMYKLKGHQGCVNALSFNQKGNLIASGSDDLEVVIWDWATGNSQRIIQSAHRSNIFQVKWLPLDMEYLLVTAARDGQIRLNDLHANISKKLASHRGACHKISTHPDTPHVVLSAGEDAKVLSIDVRRSKPTKLLTVREASTDVRLYSIHSNPLNSNEFCVGGRDHYVRVYDRRKVTIPLYKLCPRRLIGNKYAHITCAVYNYNGTEILASYNDEDIYLFDLSVTQSGEDFAQRYQGHRNNATVKGVNFFGPKSEFIISGSDCGNIYIWDKNTEAIVKWMLGDEQGVVNVLEPHPHIPILATSGLDYDVKIWIPSDEKVPDMTGLQNCIKSNLRRRAEDTACITSNVFAGHMRRFLQRHMRRTVRVRNYMERLANQVPDTRMVTDMDSSSDNDSSTYSGSQSDFENDTRIQCAPS</sequence>
<dbReference type="Pfam" id="PF00400">
    <property type="entry name" value="WD40"/>
    <property type="match status" value="2"/>
</dbReference>
<evidence type="ECO:0000313" key="5">
    <source>
        <dbReference type="Proteomes" id="UP000694920"/>
    </source>
</evidence>
<dbReference type="PANTHER" id="PTHR15574:SF21">
    <property type="entry name" value="DDB1- AND CUL4-ASSOCIATED FACTOR 8"/>
    <property type="match status" value="1"/>
</dbReference>
<keyword evidence="2" id="KW-0677">Repeat</keyword>
<dbReference type="RefSeq" id="XP_024943860.1">
    <property type="nucleotide sequence ID" value="XM_025088092.1"/>
</dbReference>
<dbReference type="RefSeq" id="XP_024943861.1">
    <property type="nucleotide sequence ID" value="XM_025088093.1"/>
</dbReference>
<name>A0AAJ7C4F1_CEPCN</name>
<accession>A0AAJ7C4F1</accession>
<dbReference type="GO" id="GO:0005737">
    <property type="term" value="C:cytoplasm"/>
    <property type="evidence" value="ECO:0007669"/>
    <property type="project" value="TreeGrafter"/>
</dbReference>
<dbReference type="InterPro" id="IPR001680">
    <property type="entry name" value="WD40_rpt"/>
</dbReference>
<evidence type="ECO:0000313" key="9">
    <source>
        <dbReference type="RefSeq" id="XP_024943859.1"/>
    </source>
</evidence>
<proteinExistence type="predicted"/>
<feature type="repeat" description="WD" evidence="3">
    <location>
        <begin position="326"/>
        <end position="367"/>
    </location>
</feature>
<feature type="compositionally biased region" description="Low complexity" evidence="4">
    <location>
        <begin position="102"/>
        <end position="114"/>
    </location>
</feature>
<protein>
    <submittedName>
        <fullName evidence="6 7">DDB1- and CUL4-associated factor 8 isoform X1</fullName>
    </submittedName>
</protein>
<feature type="compositionally biased region" description="Polar residues" evidence="4">
    <location>
        <begin position="49"/>
        <end position="62"/>
    </location>
</feature>
<dbReference type="PROSITE" id="PS50294">
    <property type="entry name" value="WD_REPEATS_REGION"/>
    <property type="match status" value="1"/>
</dbReference>
<dbReference type="GO" id="GO:0080008">
    <property type="term" value="C:Cul4-RING E3 ubiquitin ligase complex"/>
    <property type="evidence" value="ECO:0007669"/>
    <property type="project" value="TreeGrafter"/>
</dbReference>
<gene>
    <name evidence="6 7 8 9 10 11" type="primary">LOC107270756</name>
</gene>
<dbReference type="PANTHER" id="PTHR15574">
    <property type="entry name" value="WD REPEAT DOMAIN-CONTAINING FAMILY"/>
    <property type="match status" value="1"/>
</dbReference>
<feature type="region of interest" description="Disordered" evidence="4">
    <location>
        <begin position="1"/>
        <end position="181"/>
    </location>
</feature>
<feature type="compositionally biased region" description="Basic and acidic residues" evidence="4">
    <location>
        <begin position="1"/>
        <end position="18"/>
    </location>
</feature>
<dbReference type="AlphaFoldDB" id="A0AAJ7C4F1"/>
<organism evidence="5 8">
    <name type="scientific">Cephus cinctus</name>
    <name type="common">Wheat stem sawfly</name>
    <dbReference type="NCBI Taxonomy" id="211228"/>
    <lineage>
        <taxon>Eukaryota</taxon>
        <taxon>Metazoa</taxon>
        <taxon>Ecdysozoa</taxon>
        <taxon>Arthropoda</taxon>
        <taxon>Hexapoda</taxon>
        <taxon>Insecta</taxon>
        <taxon>Pterygota</taxon>
        <taxon>Neoptera</taxon>
        <taxon>Endopterygota</taxon>
        <taxon>Hymenoptera</taxon>
        <taxon>Cephoidea</taxon>
        <taxon>Cephidae</taxon>
        <taxon>Cephus</taxon>
    </lineage>
</organism>
<dbReference type="Gene3D" id="2.130.10.10">
    <property type="entry name" value="YVTN repeat-like/Quinoprotein amine dehydrogenase"/>
    <property type="match status" value="1"/>
</dbReference>
<feature type="compositionally biased region" description="Polar residues" evidence="4">
    <location>
        <begin position="122"/>
        <end position="133"/>
    </location>
</feature>
<dbReference type="GeneID" id="107270756"/>
<evidence type="ECO:0000313" key="8">
    <source>
        <dbReference type="RefSeq" id="XP_015601561.1"/>
    </source>
</evidence>
<dbReference type="RefSeq" id="XP_015601561.1">
    <property type="nucleotide sequence ID" value="XM_015746075.2"/>
</dbReference>
<evidence type="ECO:0000256" key="2">
    <source>
        <dbReference type="ARBA" id="ARBA00022737"/>
    </source>
</evidence>
<dbReference type="PROSITE" id="PS50082">
    <property type="entry name" value="WD_REPEATS_2"/>
    <property type="match status" value="1"/>
</dbReference>
<dbReference type="SUPFAM" id="SSF50978">
    <property type="entry name" value="WD40 repeat-like"/>
    <property type="match status" value="1"/>
</dbReference>
<dbReference type="RefSeq" id="XP_015601559.1">
    <property type="nucleotide sequence ID" value="XM_015746073.2"/>
</dbReference>
<dbReference type="InterPro" id="IPR036322">
    <property type="entry name" value="WD40_repeat_dom_sf"/>
</dbReference>
<evidence type="ECO:0000313" key="10">
    <source>
        <dbReference type="RefSeq" id="XP_024943860.1"/>
    </source>
</evidence>
<evidence type="ECO:0000256" key="1">
    <source>
        <dbReference type="ARBA" id="ARBA00022574"/>
    </source>
</evidence>
<evidence type="ECO:0000256" key="4">
    <source>
        <dbReference type="SAM" id="MobiDB-lite"/>
    </source>
</evidence>
<feature type="region of interest" description="Disordered" evidence="4">
    <location>
        <begin position="211"/>
        <end position="284"/>
    </location>
</feature>
<dbReference type="RefSeq" id="XP_015601558.1">
    <property type="nucleotide sequence ID" value="XM_015746072.2"/>
</dbReference>
<keyword evidence="5" id="KW-1185">Reference proteome</keyword>
<keyword evidence="1 3" id="KW-0853">WD repeat</keyword>
<dbReference type="KEGG" id="ccin:107270756"/>
<dbReference type="Proteomes" id="UP000694920">
    <property type="component" value="Unplaced"/>
</dbReference>
<evidence type="ECO:0000313" key="7">
    <source>
        <dbReference type="RefSeq" id="XP_015601559.1"/>
    </source>
</evidence>
<reference evidence="6 7" key="1">
    <citation type="submission" date="2025-04" db="UniProtKB">
        <authorList>
            <consortium name="RefSeq"/>
        </authorList>
    </citation>
    <scope>IDENTIFICATION</scope>
</reference>
<feature type="compositionally biased region" description="Low complexity" evidence="4">
    <location>
        <begin position="705"/>
        <end position="723"/>
    </location>
</feature>
<evidence type="ECO:0000256" key="3">
    <source>
        <dbReference type="PROSITE-ProRule" id="PRU00221"/>
    </source>
</evidence>